<evidence type="ECO:0000313" key="1">
    <source>
        <dbReference type="EMBL" id="EDO29148.1"/>
    </source>
</evidence>
<proteinExistence type="predicted"/>
<keyword evidence="2" id="KW-1185">Reference proteome</keyword>
<protein>
    <submittedName>
        <fullName evidence="1">Uncharacterized protein</fullName>
    </submittedName>
</protein>
<dbReference type="AlphaFoldDB" id="A7T4G5"/>
<dbReference type="HOGENOM" id="CLU_2309295_0_0_1"/>
<dbReference type="Pfam" id="PF25762">
    <property type="entry name" value="HAUS1"/>
    <property type="match status" value="1"/>
</dbReference>
<reference evidence="1 2" key="1">
    <citation type="journal article" date="2007" name="Science">
        <title>Sea anemone genome reveals ancestral eumetazoan gene repertoire and genomic organization.</title>
        <authorList>
            <person name="Putnam N.H."/>
            <person name="Srivastava M."/>
            <person name="Hellsten U."/>
            <person name="Dirks B."/>
            <person name="Chapman J."/>
            <person name="Salamov A."/>
            <person name="Terry A."/>
            <person name="Shapiro H."/>
            <person name="Lindquist E."/>
            <person name="Kapitonov V.V."/>
            <person name="Jurka J."/>
            <person name="Genikhovich G."/>
            <person name="Grigoriev I.V."/>
            <person name="Lucas S.M."/>
            <person name="Steele R.E."/>
            <person name="Finnerty J.R."/>
            <person name="Technau U."/>
            <person name="Martindale M.Q."/>
            <person name="Rokhsar D.S."/>
        </authorList>
    </citation>
    <scope>NUCLEOTIDE SEQUENCE [LARGE SCALE GENOMIC DNA]</scope>
    <source>
        <strain evidence="2">CH2 X CH6</strain>
    </source>
</reference>
<dbReference type="PhylomeDB" id="A7T4G5"/>
<gene>
    <name evidence="1" type="ORF">NEMVEDRAFT_v1g222201</name>
</gene>
<name>A7T4G5_NEMVE</name>
<dbReference type="InParanoid" id="A7T4G5"/>
<dbReference type="Proteomes" id="UP000001593">
    <property type="component" value="Unassembled WGS sequence"/>
</dbReference>
<dbReference type="EMBL" id="DS470868">
    <property type="protein sequence ID" value="EDO29148.1"/>
    <property type="molecule type" value="Genomic_DNA"/>
</dbReference>
<evidence type="ECO:0000313" key="2">
    <source>
        <dbReference type="Proteomes" id="UP000001593"/>
    </source>
</evidence>
<organism evidence="1 2">
    <name type="scientific">Nematostella vectensis</name>
    <name type="common">Starlet sea anemone</name>
    <dbReference type="NCBI Taxonomy" id="45351"/>
    <lineage>
        <taxon>Eukaryota</taxon>
        <taxon>Metazoa</taxon>
        <taxon>Cnidaria</taxon>
        <taxon>Anthozoa</taxon>
        <taxon>Hexacorallia</taxon>
        <taxon>Actiniaria</taxon>
        <taxon>Edwardsiidae</taxon>
        <taxon>Nematostella</taxon>
    </lineage>
</organism>
<dbReference type="InterPro" id="IPR026243">
    <property type="entry name" value="HAUS1"/>
</dbReference>
<sequence length="100" mass="11404">MCLMFGLSDISYDLEKVQNERDAEKILYTRLLGKTKAALAKDSVLQRALHTLEEQEILQTPVLAKRAQDTGFLHNKSKEYNRIVKQLEVVPIDHTLLPAV</sequence>
<accession>A7T4G5</accession>
<dbReference type="STRING" id="45351.A7T4G5"/>